<gene>
    <name evidence="5" type="ordered locus">Desku_1108</name>
</gene>
<feature type="transmembrane region" description="Helical" evidence="3">
    <location>
        <begin position="759"/>
        <end position="777"/>
    </location>
</feature>
<reference evidence="6" key="1">
    <citation type="submission" date="2011-05" db="EMBL/GenBank/DDBJ databases">
        <title>Complete sequence of Desulfotomaculum kuznetsovii DSM 6115.</title>
        <authorList>
            <person name="Lucas S."/>
            <person name="Han J."/>
            <person name="Lapidus A."/>
            <person name="Cheng J.-F."/>
            <person name="Goodwin L."/>
            <person name="Pitluck S."/>
            <person name="Peters L."/>
            <person name="Mikhailova N."/>
            <person name="Lu M."/>
            <person name="Saunders E."/>
            <person name="Han C."/>
            <person name="Tapia R."/>
            <person name="Land M."/>
            <person name="Hauser L."/>
            <person name="Kyrpides N."/>
            <person name="Ivanova N."/>
            <person name="Pagani I."/>
            <person name="Nazina T."/>
            <person name="Ivanova A."/>
            <person name="Parshina S."/>
            <person name="Kuever J."/>
            <person name="Muyzer G."/>
            <person name="Plugge C."/>
            <person name="Stams A."/>
            <person name="Woyke T."/>
        </authorList>
    </citation>
    <scope>NUCLEOTIDE SEQUENCE [LARGE SCALE GENOMIC DNA]</scope>
    <source>
        <strain evidence="6">DSM 6115 / VKM B-1805 / 17</strain>
    </source>
</reference>
<feature type="coiled-coil region" evidence="2">
    <location>
        <begin position="1199"/>
        <end position="1230"/>
    </location>
</feature>
<dbReference type="Gene3D" id="1.20.5.1230">
    <property type="entry name" value="Apolipoprotein A-I"/>
    <property type="match status" value="2"/>
</dbReference>
<feature type="coiled-coil region" evidence="2">
    <location>
        <begin position="983"/>
        <end position="1099"/>
    </location>
</feature>
<evidence type="ECO:0000256" key="3">
    <source>
        <dbReference type="SAM" id="Phobius"/>
    </source>
</evidence>
<keyword evidence="1" id="KW-1188">Viral release from host cell</keyword>
<keyword evidence="2" id="KW-0175">Coiled coil</keyword>
<evidence type="ECO:0000256" key="1">
    <source>
        <dbReference type="ARBA" id="ARBA00022612"/>
    </source>
</evidence>
<feature type="transmembrane region" description="Helical" evidence="3">
    <location>
        <begin position="733"/>
        <end position="752"/>
    </location>
</feature>
<dbReference type="Gene3D" id="1.20.120.20">
    <property type="entry name" value="Apolipoprotein"/>
    <property type="match status" value="4"/>
</dbReference>
<dbReference type="Pfam" id="PF01442">
    <property type="entry name" value="Apolipoprotein"/>
    <property type="match status" value="4"/>
</dbReference>
<feature type="transmembrane region" description="Helical" evidence="3">
    <location>
        <begin position="677"/>
        <end position="698"/>
    </location>
</feature>
<dbReference type="RefSeq" id="WP_013822210.1">
    <property type="nucleotide sequence ID" value="NC_015573.1"/>
</dbReference>
<dbReference type="SUPFAM" id="SSF58113">
    <property type="entry name" value="Apolipoprotein A-I"/>
    <property type="match status" value="4"/>
</dbReference>
<dbReference type="Proteomes" id="UP000009229">
    <property type="component" value="Chromosome"/>
</dbReference>
<keyword evidence="3" id="KW-0472">Membrane</keyword>
<keyword evidence="3" id="KW-0812">Transmembrane</keyword>
<dbReference type="NCBIfam" id="TIGR01760">
    <property type="entry name" value="tape_meas_TP901"/>
    <property type="match status" value="1"/>
</dbReference>
<protein>
    <submittedName>
        <fullName evidence="5">Phage tail tape measure protein, TP901 family</fullName>
    </submittedName>
</protein>
<keyword evidence="6" id="KW-1185">Reference proteome</keyword>
<proteinExistence type="predicted"/>
<dbReference type="PANTHER" id="PTHR37813">
    <property type="entry name" value="FELS-2 PROPHAGE PROTEIN"/>
    <property type="match status" value="1"/>
</dbReference>
<keyword evidence="3" id="KW-1133">Transmembrane helix</keyword>
<dbReference type="GO" id="GO:0042157">
    <property type="term" value="P:lipoprotein metabolic process"/>
    <property type="evidence" value="ECO:0007669"/>
    <property type="project" value="InterPro"/>
</dbReference>
<dbReference type="Pfam" id="PF10145">
    <property type="entry name" value="PhageMin_Tail"/>
    <property type="match status" value="1"/>
</dbReference>
<dbReference type="SUPFAM" id="SSF57997">
    <property type="entry name" value="Tropomyosin"/>
    <property type="match status" value="1"/>
</dbReference>
<dbReference type="PANTHER" id="PTHR37813:SF1">
    <property type="entry name" value="FELS-2 PROPHAGE PROTEIN"/>
    <property type="match status" value="1"/>
</dbReference>
<feature type="transmembrane region" description="Helical" evidence="3">
    <location>
        <begin position="705"/>
        <end position="727"/>
    </location>
</feature>
<dbReference type="InterPro" id="IPR010090">
    <property type="entry name" value="Phage_tape_meas"/>
</dbReference>
<evidence type="ECO:0000256" key="2">
    <source>
        <dbReference type="SAM" id="Coils"/>
    </source>
</evidence>
<dbReference type="InterPro" id="IPR000074">
    <property type="entry name" value="ApoA_E"/>
</dbReference>
<feature type="transmembrane region" description="Helical" evidence="3">
    <location>
        <begin position="1405"/>
        <end position="1430"/>
    </location>
</feature>
<feature type="transmembrane region" description="Helical" evidence="3">
    <location>
        <begin position="1436"/>
        <end position="1455"/>
    </location>
</feature>
<sequence>MEIAAVVARVQLQMDDFNRGLAQVRQALAQLNAATDAASARLRTAFTQAAPGAQSLASSLSSARGAADTLASTASRIGTAISRSLGSAEYSARTASSSVRNLDTALKGLQPTPVNRLSDAFRSATAENTTLASSLKQTGAAASSFDRIAASARAAASAVTAFNAELTVASLRLTTLGAAAASMSSLRLQAGMAASELASIGTAAAAAQAQSTAAAAAMGAAIGTAASSFRAFGSITRETIEQYGEFVEKLAEWQEKTKKQVWTLSLEEYLREVAKALDITERQARLLHERYNARELFSLGIAQLEDVFSRDIPNRAQQAARALRATFQGAWQSFVSDARIAMDQTRNSLHQFAYSAESILDRLSSSGKNLFLGGAAAGGALFLSARHFADFDHQLTRIAVLSGVAKSQVEPLRHEIVRLAPAFGYTTREAAEAGAQMAAAGYSFGQIRETLPAAMAAAAASGEDLSLVSELLVGQLAAFSSQGLKASHAADVLAQATNLSAIGMQDLAYSLKYAGPVAAAAGISFDELAAAIAVMGNQGIKGEQAGTTLRAALLRLIDPPREAAQMLHQLGIAVTDTQGRMLPLALIIEQLEKATQGMSQAQRLAVLSTIFSTEAASGMLAIINQGSDTLKRFTVELMASDGVAAKMAKDMQSDLWGALNRVRIAFDLLVDTIGRSVAPYVHVVANALATLATALSHMPEPIQRVLGALAFLGTTLLTVGGVSMVLTAILPRLWAVCAAGINVVRALAVAFIELRWRTLLAYGAIALIIYGLSRLFGGFKPSIDTSQLAADTAKVNQYLANLYKGVQPGPVVSVPGTEKSGVAEAEAAKEAWQKSLDAIANRLTTLKAQMDVATASLPAQASEAEKLAAQLNYLNQMYALQSQAVSILASAYRRYLSAYGEADTRTAAVAEAYAKEYRRLRELEEAIKSASASLNTYGQSVEALKAQLSLLEVEHVRSLASLGAFATSLQKLQADLNYYQRALEVQRDLVSALQARYEALKASLGEAAEATRSVYAEWVSAQAAQVNLERAIARTNASIQQQQREMQALTNQVADITKRYHEDLAKAQREYEDRVREANDRLKREEKNLTERYQEELRRRLIAIRDFTRLFDAIQHTKVKPQTLLGNLQDQVAVLKNFYADLATLQKRGVDESLIEYLRELGPGVADEVRALTLMTDEELALYVQLWREKNALAGEQATKETESTRQDINAQIEELRRETAEQLEKYKQEWLDKQAEIRARTVEELQRLLDDAGAYGQGFVDQLAAGIRASMPELFGELNTQTGQILDDISTTFSGFKDTFTDTFNNLDVTLASTVSSLDSHLASLRKSIQDTADALAALGGGGVGAVPPLPTMPPGEGLPGTEMPEEPAKKWDIGGIAAIAAGITMLLPKLIEWAKQSKIIASLGTLLSGIWARIVPVIAGVVSAIISFVAANPVVAAITALVIGLAFAAYELYKHWDEVTKWWHETWDKVKAKTEEVWEGIKSYLSSAWESIKSRAGEAWANLKDAISSGWDSIKSATTAAWDAIKDVVSAAWEGIKNVASAGWEAIKNGVTAAWEAVKNTTSAAWETIKNAVATAWENIKGVAAAGWEAVKNGITAAWETVKSVTTAAWEAVKNAIGATWDAIKGLVTSALDNVKSLITSAWDTVKSTTQAAWEAIKNSLASVWGAIKNTAQTAFEAVKQVIATAWDAVKSLTTSAWEGIKSTLSTAWEGIKSTAQTVFSAIKDAISQAWEGVKSATSTTWETVKTFLSSTWDAIKNTFSTALEAVKSAVQSGWNWIKDTTTNLWNNIKGFLTSTWDSIKSTGETTWNNLKTALANATEATRTALSNTWDNIRTTLSNTWDNLKERGSSTWEALKASLSEKTNATRDALSDTWNDIRNRLTTTAESVRTSISNTWDNLKSRLSDTTSTLKDTLATRWDEMKSRLTETTSSLRLSLENTWSSIKERLTATAASIRDNVSTTWTNLKERLSDTTSTLYDNLSNTWGWIRSRITDTASSIKSSVSSTWDNLKSSLTNTTDNLRDNLSNTWSNIRSTVSNTARWLQDDLVSTWNNLKTRLLDITDSIKSGLSSGWSNIRSTLSDIADSIGSTFRNLASRAWDWGRDVINGFIRGLKSLHIPTPHVSWDVDYRTIAGIRVPVPDIDIEWYAKGGIFTGPSVIGVGEAGAEAVIPLDRLKAYVMDAMREMLASAVMKVQVSMEALTPAALQPALATSTVVNNNTIHVTINGAQDPRVVWEEFETRLRRKGVRF</sequence>
<feature type="coiled-coil region" evidence="2">
    <location>
        <begin position="14"/>
        <end position="41"/>
    </location>
</feature>
<evidence type="ECO:0000313" key="5">
    <source>
        <dbReference type="EMBL" id="AEG14695.1"/>
    </source>
</evidence>
<feature type="coiled-coil region" evidence="2">
    <location>
        <begin position="822"/>
        <end position="849"/>
    </location>
</feature>
<feature type="domain" description="Phage tail tape measure protein" evidence="4">
    <location>
        <begin position="419"/>
        <end position="611"/>
    </location>
</feature>
<dbReference type="KEGG" id="dku:Desku_1108"/>
<evidence type="ECO:0000313" key="6">
    <source>
        <dbReference type="Proteomes" id="UP000009229"/>
    </source>
</evidence>
<name>A0AAU8PP67_DESK7</name>
<evidence type="ECO:0000259" key="4">
    <source>
        <dbReference type="Pfam" id="PF10145"/>
    </source>
</evidence>
<dbReference type="GO" id="GO:0005576">
    <property type="term" value="C:extracellular region"/>
    <property type="evidence" value="ECO:0007669"/>
    <property type="project" value="InterPro"/>
</dbReference>
<accession>A0AAU8PP67</accession>
<organism evidence="5 6">
    <name type="scientific">Desulfofundulus kuznetsovii (strain DSM 6115 / VKM B-1805 / 17)</name>
    <name type="common">Desulfotomaculum kuznetsovii</name>
    <dbReference type="NCBI Taxonomy" id="760568"/>
    <lineage>
        <taxon>Bacteria</taxon>
        <taxon>Bacillati</taxon>
        <taxon>Bacillota</taxon>
        <taxon>Clostridia</taxon>
        <taxon>Eubacteriales</taxon>
        <taxon>Peptococcaceae</taxon>
        <taxon>Desulfofundulus</taxon>
    </lineage>
</organism>
<dbReference type="EMBL" id="CP002770">
    <property type="protein sequence ID" value="AEG14695.1"/>
    <property type="molecule type" value="Genomic_DNA"/>
</dbReference>
<dbReference type="GO" id="GO:0008289">
    <property type="term" value="F:lipid binding"/>
    <property type="evidence" value="ECO:0007669"/>
    <property type="project" value="InterPro"/>
</dbReference>
<dbReference type="GO" id="GO:0006869">
    <property type="term" value="P:lipid transport"/>
    <property type="evidence" value="ECO:0007669"/>
    <property type="project" value="InterPro"/>
</dbReference>